<accession>A0AAD7PDZ6</accession>
<organism evidence="5 6">
    <name type="scientific">Quillaja saponaria</name>
    <name type="common">Soap bark tree</name>
    <dbReference type="NCBI Taxonomy" id="32244"/>
    <lineage>
        <taxon>Eukaryota</taxon>
        <taxon>Viridiplantae</taxon>
        <taxon>Streptophyta</taxon>
        <taxon>Embryophyta</taxon>
        <taxon>Tracheophyta</taxon>
        <taxon>Spermatophyta</taxon>
        <taxon>Magnoliopsida</taxon>
        <taxon>eudicotyledons</taxon>
        <taxon>Gunneridae</taxon>
        <taxon>Pentapetalae</taxon>
        <taxon>rosids</taxon>
        <taxon>fabids</taxon>
        <taxon>Fabales</taxon>
        <taxon>Quillajaceae</taxon>
        <taxon>Quillaja</taxon>
    </lineage>
</organism>
<dbReference type="InterPro" id="IPR004140">
    <property type="entry name" value="Exo70"/>
</dbReference>
<dbReference type="GO" id="GO:0015031">
    <property type="term" value="P:protein transport"/>
    <property type="evidence" value="ECO:0007669"/>
    <property type="project" value="UniProtKB-KW"/>
</dbReference>
<keyword evidence="3" id="KW-0268">Exocytosis</keyword>
<evidence type="ECO:0000259" key="4">
    <source>
        <dbReference type="Pfam" id="PF03081"/>
    </source>
</evidence>
<keyword evidence="3" id="KW-0653">Protein transport</keyword>
<proteinExistence type="inferred from homology"/>
<dbReference type="EMBL" id="JARAOO010000011">
    <property type="protein sequence ID" value="KAJ7952033.1"/>
    <property type="molecule type" value="Genomic_DNA"/>
</dbReference>
<dbReference type="KEGG" id="qsa:O6P43_027991"/>
<evidence type="ECO:0000256" key="1">
    <source>
        <dbReference type="ARBA" id="ARBA00006756"/>
    </source>
</evidence>
<comment type="function">
    <text evidence="3">Component of the exocyst complex.</text>
</comment>
<dbReference type="PANTHER" id="PTHR12542">
    <property type="entry name" value="EXOCYST COMPLEX PROTEIN EXO70"/>
    <property type="match status" value="1"/>
</dbReference>
<dbReference type="GO" id="GO:0006887">
    <property type="term" value="P:exocytosis"/>
    <property type="evidence" value="ECO:0007669"/>
    <property type="project" value="UniProtKB-KW"/>
</dbReference>
<sequence>MEEHARLDRGSLSIAFHKLETEFRQLLTQNSVPLPLASLASSFGQKACSAESTFPRPIIEKLQAIIERLNFNIRLENCKAIYIEARCLNAARSLQSLNLSYLETLPTDFEDVLGIENYIDQWSWHLELVVKHLFEHEHRLCSNVFDKIGSDVWTGCFAEIATEAGILSFLQFGRHVTESKNHPIKLLKLLDIFRVLNSLRFDFNRLFSGKACEEIRSLTRDLIRRVVNGAAEIFWELPTQVEVERRSSSSSRWQVYHIIKEIAVNLDTWSKAYGDISLSCLFMMNNHCHFYNLRGTMLGNIMGESWLKAHEQYKDYYAALFLRESWGKLVSLINQEGQLSASTGGRVSNRDLVKKLKSFNVDFDEGYKKQSNWVISDENLREKVCKHLVEGVVPIYKTFMQNYCFSNQKDASAGKYVKYTAKSLENMLNSLFQPQLRKYGNLRKAPLIDKRKDVMSNQFRFPLTAVLTVYAVEDTMSAEWIFQKLTNIALIVVNINLLSCYFSIL</sequence>
<dbReference type="AlphaFoldDB" id="A0AAD7PDZ6"/>
<name>A0AAD7PDZ6_QUISA</name>
<dbReference type="Pfam" id="PF03081">
    <property type="entry name" value="Exo70_C"/>
    <property type="match status" value="2"/>
</dbReference>
<evidence type="ECO:0000256" key="3">
    <source>
        <dbReference type="RuleBase" id="RU365026"/>
    </source>
</evidence>
<dbReference type="GO" id="GO:0000145">
    <property type="term" value="C:exocyst"/>
    <property type="evidence" value="ECO:0007669"/>
    <property type="project" value="InterPro"/>
</dbReference>
<evidence type="ECO:0000313" key="6">
    <source>
        <dbReference type="Proteomes" id="UP001163823"/>
    </source>
</evidence>
<feature type="domain" description="Exocyst complex subunit Exo70 C-terminal" evidence="4">
    <location>
        <begin position="251"/>
        <end position="430"/>
    </location>
</feature>
<dbReference type="PANTHER" id="PTHR12542:SF123">
    <property type="entry name" value="EXOCYST SUBUNIT EXO70 FAMILY PROTEIN"/>
    <property type="match status" value="1"/>
</dbReference>
<dbReference type="Gene3D" id="1.20.1280.170">
    <property type="entry name" value="Exocyst complex component Exo70"/>
    <property type="match status" value="2"/>
</dbReference>
<evidence type="ECO:0000313" key="5">
    <source>
        <dbReference type="EMBL" id="KAJ7952033.1"/>
    </source>
</evidence>
<dbReference type="InterPro" id="IPR046364">
    <property type="entry name" value="Exo70_C"/>
</dbReference>
<keyword evidence="2 3" id="KW-0813">Transport</keyword>
<reference evidence="5" key="1">
    <citation type="journal article" date="2023" name="Science">
        <title>Elucidation of the pathway for biosynthesis of saponin adjuvants from the soapbark tree.</title>
        <authorList>
            <person name="Reed J."/>
            <person name="Orme A."/>
            <person name="El-Demerdash A."/>
            <person name="Owen C."/>
            <person name="Martin L.B.B."/>
            <person name="Misra R.C."/>
            <person name="Kikuchi S."/>
            <person name="Rejzek M."/>
            <person name="Martin A.C."/>
            <person name="Harkess A."/>
            <person name="Leebens-Mack J."/>
            <person name="Louveau T."/>
            <person name="Stephenson M.J."/>
            <person name="Osbourn A."/>
        </authorList>
    </citation>
    <scope>NUCLEOTIDE SEQUENCE</scope>
    <source>
        <strain evidence="5">S10</strain>
    </source>
</reference>
<comment type="caution">
    <text evidence="5">The sequence shown here is derived from an EMBL/GenBank/DDBJ whole genome shotgun (WGS) entry which is preliminary data.</text>
</comment>
<gene>
    <name evidence="5" type="ORF">O6P43_027991</name>
</gene>
<dbReference type="SUPFAM" id="SSF74788">
    <property type="entry name" value="Cullin repeat-like"/>
    <property type="match status" value="1"/>
</dbReference>
<protein>
    <recommendedName>
        <fullName evidence="3">Exocyst subunit Exo70 family protein</fullName>
    </recommendedName>
</protein>
<evidence type="ECO:0000256" key="2">
    <source>
        <dbReference type="ARBA" id="ARBA00022448"/>
    </source>
</evidence>
<keyword evidence="6" id="KW-1185">Reference proteome</keyword>
<dbReference type="InterPro" id="IPR016159">
    <property type="entry name" value="Cullin_repeat-like_dom_sf"/>
</dbReference>
<comment type="similarity">
    <text evidence="1 3">Belongs to the EXO70 family.</text>
</comment>
<dbReference type="Proteomes" id="UP001163823">
    <property type="component" value="Chromosome 11"/>
</dbReference>
<feature type="domain" description="Exocyst complex subunit Exo70 C-terminal" evidence="4">
    <location>
        <begin position="121"/>
        <end position="247"/>
    </location>
</feature>
<dbReference type="GO" id="GO:0005546">
    <property type="term" value="F:phosphatidylinositol-4,5-bisphosphate binding"/>
    <property type="evidence" value="ECO:0007669"/>
    <property type="project" value="InterPro"/>
</dbReference>